<gene>
    <name evidence="2" type="ORF">EVAR_35911_1</name>
</gene>
<evidence type="ECO:0008006" key="4">
    <source>
        <dbReference type="Google" id="ProtNLM"/>
    </source>
</evidence>
<evidence type="ECO:0000256" key="1">
    <source>
        <dbReference type="SAM" id="MobiDB-lite"/>
    </source>
</evidence>
<keyword evidence="3" id="KW-1185">Reference proteome</keyword>
<dbReference type="PANTHER" id="PTHR10492">
    <property type="match status" value="1"/>
</dbReference>
<sequence length="276" mass="31409">MYSVEWQKRGFPHIHIIIWLFEKIRPNEVDKIITAKTPHVQVDPGLQEVVIKNIIHGPCVPHGPLISPCGTLNPNSPDVADGKCSKRYPRVLIPETIAENDGYPPYRRRSTADNGRSTLVKVNQQYIEIDLDMEDVNISLEDLQNIDLLEANYLSETRIALIENQSQSNSDSEYEIHNPTKRRRRVIASDSESETDSVTNFIAENVASIKQTSHTYQKWSQPRGYQPSVIAFTEPTGMKEPYARKLKHAAEGDYFKLMVSDDLFEKIAAETNLFAE</sequence>
<dbReference type="OrthoDB" id="5876240at2759"/>
<name>A0A4C1WWV2_EUMVA</name>
<protein>
    <recommendedName>
        <fullName evidence="4">Helitron helicase-like domain-containing protein</fullName>
    </recommendedName>
</protein>
<feature type="region of interest" description="Disordered" evidence="1">
    <location>
        <begin position="170"/>
        <end position="190"/>
    </location>
</feature>
<dbReference type="AlphaFoldDB" id="A0A4C1WWV2"/>
<dbReference type="PANTHER" id="PTHR10492:SF57">
    <property type="entry name" value="ATP-DEPENDENT DNA HELICASE"/>
    <property type="match status" value="1"/>
</dbReference>
<comment type="caution">
    <text evidence="2">The sequence shown here is derived from an EMBL/GenBank/DDBJ whole genome shotgun (WGS) entry which is preliminary data.</text>
</comment>
<proteinExistence type="predicted"/>
<reference evidence="2 3" key="1">
    <citation type="journal article" date="2019" name="Commun. Biol.">
        <title>The bagworm genome reveals a unique fibroin gene that provides high tensile strength.</title>
        <authorList>
            <person name="Kono N."/>
            <person name="Nakamura H."/>
            <person name="Ohtoshi R."/>
            <person name="Tomita M."/>
            <person name="Numata K."/>
            <person name="Arakawa K."/>
        </authorList>
    </citation>
    <scope>NUCLEOTIDE SEQUENCE [LARGE SCALE GENOMIC DNA]</scope>
</reference>
<dbReference type="STRING" id="151549.A0A4C1WWV2"/>
<dbReference type="Proteomes" id="UP000299102">
    <property type="component" value="Unassembled WGS sequence"/>
</dbReference>
<evidence type="ECO:0000313" key="2">
    <source>
        <dbReference type="EMBL" id="GBP54649.1"/>
    </source>
</evidence>
<organism evidence="2 3">
    <name type="scientific">Eumeta variegata</name>
    <name type="common">Bagworm moth</name>
    <name type="synonym">Eumeta japonica</name>
    <dbReference type="NCBI Taxonomy" id="151549"/>
    <lineage>
        <taxon>Eukaryota</taxon>
        <taxon>Metazoa</taxon>
        <taxon>Ecdysozoa</taxon>
        <taxon>Arthropoda</taxon>
        <taxon>Hexapoda</taxon>
        <taxon>Insecta</taxon>
        <taxon>Pterygota</taxon>
        <taxon>Neoptera</taxon>
        <taxon>Endopterygota</taxon>
        <taxon>Lepidoptera</taxon>
        <taxon>Glossata</taxon>
        <taxon>Ditrysia</taxon>
        <taxon>Tineoidea</taxon>
        <taxon>Psychidae</taxon>
        <taxon>Oiketicinae</taxon>
        <taxon>Eumeta</taxon>
    </lineage>
</organism>
<accession>A0A4C1WWV2</accession>
<evidence type="ECO:0000313" key="3">
    <source>
        <dbReference type="Proteomes" id="UP000299102"/>
    </source>
</evidence>
<dbReference type="EMBL" id="BGZK01000651">
    <property type="protein sequence ID" value="GBP54649.1"/>
    <property type="molecule type" value="Genomic_DNA"/>
</dbReference>